<organism evidence="1 2">
    <name type="scientific">Batillaria attramentaria</name>
    <dbReference type="NCBI Taxonomy" id="370345"/>
    <lineage>
        <taxon>Eukaryota</taxon>
        <taxon>Metazoa</taxon>
        <taxon>Spiralia</taxon>
        <taxon>Lophotrochozoa</taxon>
        <taxon>Mollusca</taxon>
        <taxon>Gastropoda</taxon>
        <taxon>Caenogastropoda</taxon>
        <taxon>Sorbeoconcha</taxon>
        <taxon>Cerithioidea</taxon>
        <taxon>Batillariidae</taxon>
        <taxon>Batillaria</taxon>
    </lineage>
</organism>
<dbReference type="AlphaFoldDB" id="A0ABD0LSU6"/>
<evidence type="ECO:0000313" key="2">
    <source>
        <dbReference type="Proteomes" id="UP001519460"/>
    </source>
</evidence>
<reference evidence="1 2" key="1">
    <citation type="journal article" date="2023" name="Sci. Data">
        <title>Genome assembly of the Korean intertidal mud-creeper Batillaria attramentaria.</title>
        <authorList>
            <person name="Patra A.K."/>
            <person name="Ho P.T."/>
            <person name="Jun S."/>
            <person name="Lee S.J."/>
            <person name="Kim Y."/>
            <person name="Won Y.J."/>
        </authorList>
    </citation>
    <scope>NUCLEOTIDE SEQUENCE [LARGE SCALE GENOMIC DNA]</scope>
    <source>
        <strain evidence="1">Wonlab-2016</strain>
    </source>
</reference>
<proteinExistence type="predicted"/>
<sequence>MTLYTRAKLSSHTPALASSSGNWQLPPLARVPSLCPLQNSWRTLDDRVACIRGRSEAGITNLSGAKTPAGPIGKQLKSEIVDRTIFGPAFSVATPISDPCLAGKHGQFHNVLSKTPCVAFH</sequence>
<gene>
    <name evidence="1" type="ORF">BaRGS_00006400</name>
</gene>
<name>A0ABD0LSU6_9CAEN</name>
<keyword evidence="2" id="KW-1185">Reference proteome</keyword>
<evidence type="ECO:0000313" key="1">
    <source>
        <dbReference type="EMBL" id="KAK7502447.1"/>
    </source>
</evidence>
<dbReference type="EMBL" id="JACVVK020000026">
    <property type="protein sequence ID" value="KAK7502447.1"/>
    <property type="molecule type" value="Genomic_DNA"/>
</dbReference>
<accession>A0ABD0LSU6</accession>
<protein>
    <submittedName>
        <fullName evidence="1">Uncharacterized protein</fullName>
    </submittedName>
</protein>
<comment type="caution">
    <text evidence="1">The sequence shown here is derived from an EMBL/GenBank/DDBJ whole genome shotgun (WGS) entry which is preliminary data.</text>
</comment>
<dbReference type="Proteomes" id="UP001519460">
    <property type="component" value="Unassembled WGS sequence"/>
</dbReference>